<evidence type="ECO:0000256" key="9">
    <source>
        <dbReference type="ARBA" id="ARBA00023239"/>
    </source>
</evidence>
<organism evidence="14">
    <name type="scientific">Desulfofervidus auxilii</name>
    <dbReference type="NCBI Taxonomy" id="1621989"/>
    <lineage>
        <taxon>Bacteria</taxon>
        <taxon>Pseudomonadati</taxon>
        <taxon>Thermodesulfobacteriota</taxon>
        <taxon>Candidatus Desulfofervidia</taxon>
        <taxon>Candidatus Desulfofervidales</taxon>
        <taxon>Candidatus Desulfofervidaceae</taxon>
        <taxon>Candidatus Desulfofervidus</taxon>
    </lineage>
</organism>
<dbReference type="Gene3D" id="1.10.40.30">
    <property type="entry name" value="Fumarase/aspartase (C-terminal domain)"/>
    <property type="match status" value="1"/>
</dbReference>
<evidence type="ECO:0000313" key="14">
    <source>
        <dbReference type="EMBL" id="HDD43815.1"/>
    </source>
</evidence>
<protein>
    <recommendedName>
        <fullName evidence="5 10">Argininosuccinate lyase</fullName>
        <shortName evidence="10">ASAL</shortName>
        <ecNumber evidence="5 10">4.3.2.1</ecNumber>
    </recommendedName>
    <alternativeName>
        <fullName evidence="10">Arginosuccinase</fullName>
    </alternativeName>
</protein>
<comment type="caution">
    <text evidence="14">The sequence shown here is derived from an EMBL/GenBank/DDBJ whole genome shotgun (WGS) entry which is preliminary data.</text>
</comment>
<evidence type="ECO:0000256" key="7">
    <source>
        <dbReference type="ARBA" id="ARBA00022571"/>
    </source>
</evidence>
<dbReference type="InterPro" id="IPR009049">
    <property type="entry name" value="Argininosuccinate_lyase"/>
</dbReference>
<dbReference type="SUPFAM" id="SSF48557">
    <property type="entry name" value="L-aspartase-like"/>
    <property type="match status" value="1"/>
</dbReference>
<dbReference type="HAMAP" id="MF_00006">
    <property type="entry name" value="Arg_succ_lyase"/>
    <property type="match status" value="1"/>
</dbReference>
<evidence type="ECO:0000256" key="6">
    <source>
        <dbReference type="ARBA" id="ARBA00022490"/>
    </source>
</evidence>
<feature type="domain" description="Argininosuccinate lyase C-terminal" evidence="13">
    <location>
        <begin position="363"/>
        <end position="430"/>
    </location>
</feature>
<keyword evidence="8 10" id="KW-0028">Amino-acid biosynthesis</keyword>
<dbReference type="Pfam" id="PF00206">
    <property type="entry name" value="Lyase_1"/>
    <property type="match status" value="1"/>
</dbReference>
<evidence type="ECO:0000259" key="13">
    <source>
        <dbReference type="Pfam" id="PF14698"/>
    </source>
</evidence>
<dbReference type="InterPro" id="IPR022761">
    <property type="entry name" value="Fumarate_lyase_N"/>
</dbReference>
<dbReference type="InterPro" id="IPR000362">
    <property type="entry name" value="Fumarate_lyase_fam"/>
</dbReference>
<dbReference type="PRINTS" id="PR00149">
    <property type="entry name" value="FUMRATELYASE"/>
</dbReference>
<dbReference type="Gene3D" id="1.10.275.10">
    <property type="entry name" value="Fumarase/aspartase (N-terminal domain)"/>
    <property type="match status" value="1"/>
</dbReference>
<dbReference type="Gene3D" id="1.20.200.10">
    <property type="entry name" value="Fumarase/aspartase (Central domain)"/>
    <property type="match status" value="1"/>
</dbReference>
<evidence type="ECO:0000256" key="10">
    <source>
        <dbReference type="HAMAP-Rule" id="MF_00006"/>
    </source>
</evidence>
<dbReference type="Pfam" id="PF14698">
    <property type="entry name" value="ASL_C2"/>
    <property type="match status" value="1"/>
</dbReference>
<dbReference type="PRINTS" id="PR00145">
    <property type="entry name" value="ARGSUCLYASE"/>
</dbReference>
<dbReference type="InterPro" id="IPR024083">
    <property type="entry name" value="Fumarase/histidase_N"/>
</dbReference>
<dbReference type="FunFam" id="1.10.275.10:FF:000002">
    <property type="entry name" value="Argininosuccinate lyase"/>
    <property type="match status" value="1"/>
</dbReference>
<sequence length="456" mass="52452">MKLWGGRFSKETAKEVEEFTSSLSFDKRLYKQDIFGSIAHVKMLSKQGIISEKDAKAIIKALEEIKKEIEKGNFKFLPSDEDIHTAIERVLREKLGNIAAKLHTARSRNDQIVLDMRLFLKEEIKEIIKLIQNLQKVLLNLAKKNIDIILPGYTHLQRAQPVLLSHHLLAYVEMFKRDIERFKDCYRRVDVMPLGSAALAGTSFPIDRNYVAELLGFSQVSQNSMDAVSDRDFILEFLSNSTILAMHLSRMAEELIIWNTQEFNFIEIDDAFCTGSSIMPQKKNPDVLELIRGKTGRVYGNLIAVLTMMKGLPLTYNRDMQEDKEPLFDTIDTIKPSLKLLAILWENIKFKKENMIKATEKGFLLATDLADYLVTKGLPFREAHNLVGEIVKYCQEKGKELYELSIKEIKKFSDLFEDDIKEVLNIENAIKRKKSFGGTAPDEVKRQIELIEREIQ</sequence>
<dbReference type="AlphaFoldDB" id="A0A7C0U294"/>
<gene>
    <name evidence="10 14" type="primary">argH</name>
    <name evidence="14" type="ORF">ENG63_03000</name>
</gene>
<dbReference type="InterPro" id="IPR008948">
    <property type="entry name" value="L-Aspartase-like"/>
</dbReference>
<dbReference type="FunFam" id="1.20.200.10:FF:000006">
    <property type="entry name" value="Argininosuccinate lyase"/>
    <property type="match status" value="1"/>
</dbReference>
<dbReference type="InterPro" id="IPR020557">
    <property type="entry name" value="Fumarate_lyase_CS"/>
</dbReference>
<evidence type="ECO:0000256" key="3">
    <source>
        <dbReference type="ARBA" id="ARBA00004941"/>
    </source>
</evidence>
<dbReference type="GO" id="GO:0004056">
    <property type="term" value="F:argininosuccinate lyase activity"/>
    <property type="evidence" value="ECO:0007669"/>
    <property type="project" value="UniProtKB-UniRule"/>
</dbReference>
<keyword evidence="9 10" id="KW-0456">Lyase</keyword>
<evidence type="ECO:0000256" key="2">
    <source>
        <dbReference type="ARBA" id="ARBA00004496"/>
    </source>
</evidence>
<dbReference type="PANTHER" id="PTHR43814:SF1">
    <property type="entry name" value="ARGININOSUCCINATE LYASE"/>
    <property type="match status" value="1"/>
</dbReference>
<dbReference type="Proteomes" id="UP000886289">
    <property type="component" value="Unassembled WGS sequence"/>
</dbReference>
<proteinExistence type="inferred from homology"/>
<feature type="domain" description="Fumarate lyase N-terminal" evidence="12">
    <location>
        <begin position="6"/>
        <end position="300"/>
    </location>
</feature>
<evidence type="ECO:0000256" key="11">
    <source>
        <dbReference type="SAM" id="Coils"/>
    </source>
</evidence>
<comment type="catalytic activity">
    <reaction evidence="1 10">
        <text>2-(N(omega)-L-arginino)succinate = fumarate + L-arginine</text>
        <dbReference type="Rhea" id="RHEA:24020"/>
        <dbReference type="ChEBI" id="CHEBI:29806"/>
        <dbReference type="ChEBI" id="CHEBI:32682"/>
        <dbReference type="ChEBI" id="CHEBI:57472"/>
        <dbReference type="EC" id="4.3.2.1"/>
    </reaction>
</comment>
<dbReference type="GO" id="GO:0005829">
    <property type="term" value="C:cytosol"/>
    <property type="evidence" value="ECO:0007669"/>
    <property type="project" value="TreeGrafter"/>
</dbReference>
<comment type="subcellular location">
    <subcellularLocation>
        <location evidence="2 10">Cytoplasm</location>
    </subcellularLocation>
</comment>
<dbReference type="EC" id="4.3.2.1" evidence="5 10"/>
<feature type="coiled-coil region" evidence="11">
    <location>
        <begin position="117"/>
        <end position="144"/>
    </location>
</feature>
<dbReference type="CDD" id="cd01359">
    <property type="entry name" value="Argininosuccinate_lyase"/>
    <property type="match status" value="1"/>
</dbReference>
<keyword evidence="11" id="KW-0175">Coiled coil</keyword>
<evidence type="ECO:0000256" key="8">
    <source>
        <dbReference type="ARBA" id="ARBA00022605"/>
    </source>
</evidence>
<comment type="similarity">
    <text evidence="10">Belongs to the lyase 1 family. Argininosuccinate lyase subfamily.</text>
</comment>
<dbReference type="PANTHER" id="PTHR43814">
    <property type="entry name" value="ARGININOSUCCINATE LYASE"/>
    <property type="match status" value="1"/>
</dbReference>
<evidence type="ECO:0000259" key="12">
    <source>
        <dbReference type="Pfam" id="PF00206"/>
    </source>
</evidence>
<name>A0A7C0U294_DESA2</name>
<dbReference type="GO" id="GO:0042450">
    <property type="term" value="P:L-arginine biosynthetic process via ornithine"/>
    <property type="evidence" value="ECO:0007669"/>
    <property type="project" value="UniProtKB-UniRule"/>
</dbReference>
<dbReference type="PROSITE" id="PS00163">
    <property type="entry name" value="FUMARATE_LYASES"/>
    <property type="match status" value="1"/>
</dbReference>
<dbReference type="InterPro" id="IPR029419">
    <property type="entry name" value="Arg_succ_lyase_C"/>
</dbReference>
<comment type="pathway">
    <text evidence="3 10">Amino-acid biosynthesis; L-arginine biosynthesis; L-arginine from L-ornithine and carbamoyl phosphate: step 3/3.</text>
</comment>
<keyword evidence="7 10" id="KW-0055">Arginine biosynthesis</keyword>
<keyword evidence="6 10" id="KW-0963">Cytoplasm</keyword>
<evidence type="ECO:0000256" key="5">
    <source>
        <dbReference type="ARBA" id="ARBA00012338"/>
    </source>
</evidence>
<dbReference type="EMBL" id="DRBS01000117">
    <property type="protein sequence ID" value="HDD43815.1"/>
    <property type="molecule type" value="Genomic_DNA"/>
</dbReference>
<dbReference type="NCBIfam" id="TIGR00838">
    <property type="entry name" value="argH"/>
    <property type="match status" value="1"/>
</dbReference>
<evidence type="ECO:0000256" key="4">
    <source>
        <dbReference type="ARBA" id="ARBA00005552"/>
    </source>
</evidence>
<comment type="similarity">
    <text evidence="4">In the N-terminal section; belongs to the lyase 1 family. Argininosuccinate lyase subfamily.</text>
</comment>
<reference evidence="14" key="1">
    <citation type="journal article" date="2020" name="mSystems">
        <title>Genome- and Community-Level Interaction Insights into Carbon Utilization and Element Cycling Functions of Hydrothermarchaeota in Hydrothermal Sediment.</title>
        <authorList>
            <person name="Zhou Z."/>
            <person name="Liu Y."/>
            <person name="Xu W."/>
            <person name="Pan J."/>
            <person name="Luo Z.H."/>
            <person name="Li M."/>
        </authorList>
    </citation>
    <scope>NUCLEOTIDE SEQUENCE [LARGE SCALE GENOMIC DNA]</scope>
    <source>
        <strain evidence="14">HyVt-233</strain>
    </source>
</reference>
<dbReference type="FunFam" id="1.10.40.30:FF:000001">
    <property type="entry name" value="Argininosuccinate lyase"/>
    <property type="match status" value="1"/>
</dbReference>
<evidence type="ECO:0000256" key="1">
    <source>
        <dbReference type="ARBA" id="ARBA00000985"/>
    </source>
</evidence>
<dbReference type="UniPathway" id="UPA00068">
    <property type="reaction ID" value="UER00114"/>
</dbReference>
<accession>A0A7C0U294</accession>